<dbReference type="OrthoDB" id="8252223at2"/>
<proteinExistence type="predicted"/>
<dbReference type="RefSeq" id="WP_156898736.1">
    <property type="nucleotide sequence ID" value="NZ_LT670849.1"/>
</dbReference>
<keyword evidence="2" id="KW-1185">Reference proteome</keyword>
<dbReference type="EMBL" id="LT670849">
    <property type="protein sequence ID" value="SHN83103.1"/>
    <property type="molecule type" value="Genomic_DNA"/>
</dbReference>
<protein>
    <submittedName>
        <fullName evidence="1">Uncharacterized protein</fullName>
    </submittedName>
</protein>
<dbReference type="Proteomes" id="UP000184096">
    <property type="component" value="Chromosome I"/>
</dbReference>
<evidence type="ECO:0000313" key="2">
    <source>
        <dbReference type="Proteomes" id="UP000184096"/>
    </source>
</evidence>
<name>A0A1M7UJA6_9BRAD</name>
<sequence length="57" mass="6191">MPYQVKAGSLTIVTPTSADALKLFDELAPTARDEVLIRDMDGRTVDPETLRSAVADE</sequence>
<accession>A0A1M7UJA6</accession>
<evidence type="ECO:0000313" key="1">
    <source>
        <dbReference type="EMBL" id="SHN83103.1"/>
    </source>
</evidence>
<dbReference type="AlphaFoldDB" id="A0A1M7UJA6"/>
<gene>
    <name evidence="1" type="ORF">SAMN05444170_5401</name>
</gene>
<organism evidence="1 2">
    <name type="scientific">Bradyrhizobium erythrophlei</name>
    <dbReference type="NCBI Taxonomy" id="1437360"/>
    <lineage>
        <taxon>Bacteria</taxon>
        <taxon>Pseudomonadati</taxon>
        <taxon>Pseudomonadota</taxon>
        <taxon>Alphaproteobacteria</taxon>
        <taxon>Hyphomicrobiales</taxon>
        <taxon>Nitrobacteraceae</taxon>
        <taxon>Bradyrhizobium</taxon>
    </lineage>
</organism>
<reference evidence="2" key="1">
    <citation type="submission" date="2016-11" db="EMBL/GenBank/DDBJ databases">
        <authorList>
            <person name="Varghese N."/>
            <person name="Submissions S."/>
        </authorList>
    </citation>
    <scope>NUCLEOTIDE SEQUENCE [LARGE SCALE GENOMIC DNA]</scope>
    <source>
        <strain evidence="2">GAS401</strain>
    </source>
</reference>